<dbReference type="Pfam" id="PF08437">
    <property type="entry name" value="Glyco_transf_8C"/>
    <property type="match status" value="1"/>
</dbReference>
<dbReference type="AlphaFoldDB" id="A0A1H9EDY2"/>
<evidence type="ECO:0000313" key="10">
    <source>
        <dbReference type="EMBL" id="SEQ23976.1"/>
    </source>
</evidence>
<dbReference type="EMBL" id="FOFJ01000008">
    <property type="protein sequence ID" value="SEQ23976.1"/>
    <property type="molecule type" value="Genomic_DNA"/>
</dbReference>
<keyword evidence="5 10" id="KW-0808">Transferase</keyword>
<dbReference type="Gene3D" id="3.90.550.10">
    <property type="entry name" value="Spore Coat Polysaccharide Biosynthesis Protein SpsA, Chain A"/>
    <property type="match status" value="1"/>
</dbReference>
<keyword evidence="4 10" id="KW-0328">Glycosyltransferase</keyword>
<evidence type="ECO:0000313" key="11">
    <source>
        <dbReference type="Proteomes" id="UP000199267"/>
    </source>
</evidence>
<protein>
    <submittedName>
        <fullName evidence="10">UDP-D-galactose:(Glucosyl)LPS alpha-1,3-D-galactosyltransferase</fullName>
    </submittedName>
</protein>
<dbReference type="CDD" id="cd04194">
    <property type="entry name" value="GT8_A4GalT_like"/>
    <property type="match status" value="1"/>
</dbReference>
<evidence type="ECO:0000256" key="7">
    <source>
        <dbReference type="ARBA" id="ARBA00022842"/>
    </source>
</evidence>
<evidence type="ECO:0000256" key="4">
    <source>
        <dbReference type="ARBA" id="ARBA00022676"/>
    </source>
</evidence>
<comment type="pathway">
    <text evidence="2">Bacterial outer membrane biogenesis; LPS core biosynthesis.</text>
</comment>
<comment type="cofactor">
    <cofactor evidence="1">
        <name>Mg(2+)</name>
        <dbReference type="ChEBI" id="CHEBI:18420"/>
    </cofactor>
</comment>
<sequence length="359" mass="40942">MSRKIAMPFLGATLPSRPSLGLRSSRGEAAREGLSGAVGKDRDTLHIAFGVDENYVHPMGVTITSIVENNPGLDLVFHVFIAEISQANRERLEQLEIHFRRPIDIHPIEDLAEIREQNVSKSHAYISKAAYTRLLIPEALQGVTDRVLYLDADILCVGNVARLLEMDVGDTAAAVIRDINAPAMCSRLAEKGLALGDYFNSGVLYINIPRWIATGVSERTLEKIADPVLNLGYFDQDALNIVLDGSVRFIDRTWNYQYGLTGRLKKVKDAMDVPSNTKFVHFIGPMKPWRTWNPHESKSLFLKYQKRSPWAGINLDDGFTPREFYVYSKFMYRLMFRQRRWLQGLVWYGKFLRRKYLAE</sequence>
<reference evidence="10 11" key="1">
    <citation type="submission" date="2016-10" db="EMBL/GenBank/DDBJ databases">
        <authorList>
            <person name="de Groot N.N."/>
        </authorList>
    </citation>
    <scope>NUCLEOTIDE SEQUENCE [LARGE SCALE GENOMIC DNA]</scope>
    <source>
        <strain evidence="10 11">DSM 378</strain>
    </source>
</reference>
<dbReference type="InterPro" id="IPR013645">
    <property type="entry name" value="Glyco_transf_8N"/>
</dbReference>
<comment type="similarity">
    <text evidence="3">Belongs to the glycosyltransferase 8 family.</text>
</comment>
<keyword evidence="8" id="KW-0448">Lipopolysaccharide biosynthesis</keyword>
<evidence type="ECO:0000259" key="9">
    <source>
        <dbReference type="Pfam" id="PF08437"/>
    </source>
</evidence>
<evidence type="ECO:0000256" key="1">
    <source>
        <dbReference type="ARBA" id="ARBA00001946"/>
    </source>
</evidence>
<dbReference type="SUPFAM" id="SSF53448">
    <property type="entry name" value="Nucleotide-diphospho-sugar transferases"/>
    <property type="match status" value="1"/>
</dbReference>
<feature type="domain" description="Glycosyl transferase family 8 C-terminal" evidence="9">
    <location>
        <begin position="297"/>
        <end position="355"/>
    </location>
</feature>
<evidence type="ECO:0000256" key="5">
    <source>
        <dbReference type="ARBA" id="ARBA00022679"/>
    </source>
</evidence>
<evidence type="ECO:0000256" key="2">
    <source>
        <dbReference type="ARBA" id="ARBA00004713"/>
    </source>
</evidence>
<dbReference type="Pfam" id="PF01501">
    <property type="entry name" value="Glyco_transf_8"/>
    <property type="match status" value="1"/>
</dbReference>
<dbReference type="GO" id="GO:0008918">
    <property type="term" value="F:lipopolysaccharide 3-alpha-galactosyltransferase activity"/>
    <property type="evidence" value="ECO:0007669"/>
    <property type="project" value="InterPro"/>
</dbReference>
<dbReference type="Proteomes" id="UP000199267">
    <property type="component" value="Unassembled WGS sequence"/>
</dbReference>
<evidence type="ECO:0000256" key="6">
    <source>
        <dbReference type="ARBA" id="ARBA00022723"/>
    </source>
</evidence>
<proteinExistence type="inferred from homology"/>
<gene>
    <name evidence="10" type="ORF">SAMN04244573_01252</name>
</gene>
<evidence type="ECO:0000256" key="8">
    <source>
        <dbReference type="ARBA" id="ARBA00022985"/>
    </source>
</evidence>
<dbReference type="InterPro" id="IPR029044">
    <property type="entry name" value="Nucleotide-diphossugar_trans"/>
</dbReference>
<dbReference type="GO" id="GO:0046872">
    <property type="term" value="F:metal ion binding"/>
    <property type="evidence" value="ECO:0007669"/>
    <property type="project" value="UniProtKB-KW"/>
</dbReference>
<dbReference type="PANTHER" id="PTHR13778">
    <property type="entry name" value="GLYCOSYLTRANSFERASE 8 DOMAIN-CONTAINING PROTEIN"/>
    <property type="match status" value="1"/>
</dbReference>
<dbReference type="InterPro" id="IPR002495">
    <property type="entry name" value="Glyco_trans_8"/>
</dbReference>
<evidence type="ECO:0000256" key="3">
    <source>
        <dbReference type="ARBA" id="ARBA00006351"/>
    </source>
</evidence>
<dbReference type="PANTHER" id="PTHR13778:SF47">
    <property type="entry name" value="LIPOPOLYSACCHARIDE 1,3-GALACTOSYLTRANSFERASE"/>
    <property type="match status" value="1"/>
</dbReference>
<keyword evidence="6" id="KW-0479">Metal-binding</keyword>
<accession>A0A1H9EDY2</accession>
<keyword evidence="7" id="KW-0460">Magnesium</keyword>
<dbReference type="InterPro" id="IPR050748">
    <property type="entry name" value="Glycosyltrans_8_dom-fam"/>
</dbReference>
<name>A0A1H9EDY2_9GAMM</name>
<organism evidence="10 11">
    <name type="scientific">Azotobacter beijerinckii</name>
    <dbReference type="NCBI Taxonomy" id="170623"/>
    <lineage>
        <taxon>Bacteria</taxon>
        <taxon>Pseudomonadati</taxon>
        <taxon>Pseudomonadota</taxon>
        <taxon>Gammaproteobacteria</taxon>
        <taxon>Pseudomonadales</taxon>
        <taxon>Pseudomonadaceae</taxon>
        <taxon>Azotobacter</taxon>
    </lineage>
</organism>